<dbReference type="Gene3D" id="1.25.40.680">
    <property type="entry name" value="Type VII secretion system EssB, C-terminal-like domain"/>
    <property type="match status" value="1"/>
</dbReference>
<keyword evidence="4" id="KW-1185">Reference proteome</keyword>
<gene>
    <name evidence="3" type="ORF">DES48_10718</name>
</gene>
<feature type="transmembrane region" description="Helical" evidence="2">
    <location>
        <begin position="12"/>
        <end position="32"/>
    </location>
</feature>
<dbReference type="AlphaFoldDB" id="A0A366E459"/>
<keyword evidence="2" id="KW-0812">Transmembrane</keyword>
<sequence length="191" mass="22222">MKLVSIKHFNLYKRLSYIFGVLLVLLSLPFIYTRFVTLPHLENIQESHEAFVVSDFDNVITALADEEAENLSHETQYILANAYLAKEDLSEQDKSVIMDSMSPDVEEQYVLYWMYNGRNKLDEAMDTAKYLDDPQLIMYGLIKQIEQTNSNPELSGTERQDRVADLEAELQTYTEEYNLEEDGELRNNSEE</sequence>
<evidence type="ECO:0000313" key="3">
    <source>
        <dbReference type="EMBL" id="RBO97102.1"/>
    </source>
</evidence>
<proteinExistence type="inferred from homology"/>
<dbReference type="InterPro" id="IPR042565">
    <property type="entry name" value="T7SS_EssB_C"/>
</dbReference>
<reference evidence="3 4" key="1">
    <citation type="submission" date="2018-06" db="EMBL/GenBank/DDBJ databases">
        <title>Genomic Encyclopedia of Type Strains, Phase IV (KMG-IV): sequencing the most valuable type-strain genomes for metagenomic binning, comparative biology and taxonomic classification.</title>
        <authorList>
            <person name="Goeker M."/>
        </authorList>
    </citation>
    <scope>NUCLEOTIDE SEQUENCE [LARGE SCALE GENOMIC DNA]</scope>
    <source>
        <strain evidence="3 4">DSM 15140</strain>
    </source>
</reference>
<organism evidence="3 4">
    <name type="scientific">Paraliobacillus ryukyuensis</name>
    <dbReference type="NCBI Taxonomy" id="200904"/>
    <lineage>
        <taxon>Bacteria</taxon>
        <taxon>Bacillati</taxon>
        <taxon>Bacillota</taxon>
        <taxon>Bacilli</taxon>
        <taxon>Bacillales</taxon>
        <taxon>Bacillaceae</taxon>
        <taxon>Paraliobacillus</taxon>
    </lineage>
</organism>
<evidence type="ECO:0000313" key="4">
    <source>
        <dbReference type="Proteomes" id="UP000252254"/>
    </source>
</evidence>
<dbReference type="InterPro" id="IPR018778">
    <property type="entry name" value="T7SS_EssB"/>
</dbReference>
<accession>A0A366E459</accession>
<comment type="caution">
    <text evidence="3">The sequence shown here is derived from an EMBL/GenBank/DDBJ whole genome shotgun (WGS) entry which is preliminary data.</text>
</comment>
<keyword evidence="2" id="KW-0472">Membrane</keyword>
<keyword evidence="2" id="KW-1133">Transmembrane helix</keyword>
<dbReference type="EMBL" id="QNRI01000007">
    <property type="protein sequence ID" value="RBO97102.1"/>
    <property type="molecule type" value="Genomic_DNA"/>
</dbReference>
<evidence type="ECO:0000256" key="1">
    <source>
        <dbReference type="ARBA" id="ARBA00010163"/>
    </source>
</evidence>
<comment type="similarity">
    <text evidence="1">Belongs to the EssB family.</text>
</comment>
<dbReference type="Proteomes" id="UP000252254">
    <property type="component" value="Unassembled WGS sequence"/>
</dbReference>
<dbReference type="Pfam" id="PF10140">
    <property type="entry name" value="YukC"/>
    <property type="match status" value="1"/>
</dbReference>
<protein>
    <submittedName>
        <fullName evidence="3">Type VII secretion protein EssB</fullName>
    </submittedName>
</protein>
<name>A0A366E459_9BACI</name>
<evidence type="ECO:0000256" key="2">
    <source>
        <dbReference type="SAM" id="Phobius"/>
    </source>
</evidence>